<feature type="compositionally biased region" description="Basic and acidic residues" evidence="6">
    <location>
        <begin position="68"/>
        <end position="79"/>
    </location>
</feature>
<proteinExistence type="predicted"/>
<evidence type="ECO:0000256" key="5">
    <source>
        <dbReference type="RuleBase" id="RU000682"/>
    </source>
</evidence>
<evidence type="ECO:0000313" key="8">
    <source>
        <dbReference type="EMBL" id="KAK9764232.1"/>
    </source>
</evidence>
<keyword evidence="9" id="KW-1185">Reference proteome</keyword>
<keyword evidence="2 4" id="KW-0371">Homeobox</keyword>
<feature type="compositionally biased region" description="Polar residues" evidence="6">
    <location>
        <begin position="80"/>
        <end position="96"/>
    </location>
</feature>
<reference evidence="8 9" key="1">
    <citation type="submission" date="2023-04" db="EMBL/GenBank/DDBJ databases">
        <title>Genome of Basidiobolus ranarum AG-B5.</title>
        <authorList>
            <person name="Stajich J.E."/>
            <person name="Carter-House D."/>
            <person name="Gryganskyi A."/>
        </authorList>
    </citation>
    <scope>NUCLEOTIDE SEQUENCE [LARGE SCALE GENOMIC DNA]</scope>
    <source>
        <strain evidence="8 9">AG-B5</strain>
    </source>
</reference>
<evidence type="ECO:0000256" key="1">
    <source>
        <dbReference type="ARBA" id="ARBA00023125"/>
    </source>
</evidence>
<organism evidence="8 9">
    <name type="scientific">Basidiobolus ranarum</name>
    <dbReference type="NCBI Taxonomy" id="34480"/>
    <lineage>
        <taxon>Eukaryota</taxon>
        <taxon>Fungi</taxon>
        <taxon>Fungi incertae sedis</taxon>
        <taxon>Zoopagomycota</taxon>
        <taxon>Entomophthoromycotina</taxon>
        <taxon>Basidiobolomycetes</taxon>
        <taxon>Basidiobolales</taxon>
        <taxon>Basidiobolaceae</taxon>
        <taxon>Basidiobolus</taxon>
    </lineage>
</organism>
<comment type="caution">
    <text evidence="8">The sequence shown here is derived from an EMBL/GenBank/DDBJ whole genome shotgun (WGS) entry which is preliminary data.</text>
</comment>
<evidence type="ECO:0000256" key="6">
    <source>
        <dbReference type="SAM" id="MobiDB-lite"/>
    </source>
</evidence>
<dbReference type="PROSITE" id="PS00027">
    <property type="entry name" value="HOMEOBOX_1"/>
    <property type="match status" value="1"/>
</dbReference>
<dbReference type="SMART" id="SM00389">
    <property type="entry name" value="HOX"/>
    <property type="match status" value="1"/>
</dbReference>
<dbReference type="InterPro" id="IPR017970">
    <property type="entry name" value="Homeobox_CS"/>
</dbReference>
<dbReference type="Proteomes" id="UP001479436">
    <property type="component" value="Unassembled WGS sequence"/>
</dbReference>
<dbReference type="PROSITE" id="PS50071">
    <property type="entry name" value="HOMEOBOX_2"/>
    <property type="match status" value="1"/>
</dbReference>
<evidence type="ECO:0000256" key="4">
    <source>
        <dbReference type="PROSITE-ProRule" id="PRU00108"/>
    </source>
</evidence>
<evidence type="ECO:0000259" key="7">
    <source>
        <dbReference type="PROSITE" id="PS50071"/>
    </source>
</evidence>
<protein>
    <recommendedName>
        <fullName evidence="7">Homeobox domain-containing protein</fullName>
    </recommendedName>
</protein>
<evidence type="ECO:0000256" key="3">
    <source>
        <dbReference type="ARBA" id="ARBA00023242"/>
    </source>
</evidence>
<gene>
    <name evidence="8" type="ORF">K7432_008440</name>
</gene>
<keyword evidence="1 4" id="KW-0238">DNA-binding</keyword>
<feature type="compositionally biased region" description="Polar residues" evidence="6">
    <location>
        <begin position="243"/>
        <end position="254"/>
    </location>
</feature>
<dbReference type="PANTHER" id="PTHR24324:SF9">
    <property type="entry name" value="HOMEOBOX DOMAIN-CONTAINING PROTEIN"/>
    <property type="match status" value="1"/>
</dbReference>
<dbReference type="InterPro" id="IPR009057">
    <property type="entry name" value="Homeodomain-like_sf"/>
</dbReference>
<name>A0ABR2WRS7_9FUNG</name>
<sequence length="341" mass="39367">MSTKYPYKKNISPHSCFDLLESPFAIDVDRVSRSVESYKEQDSCVDFKGGSLKDPYVYLPEERTNISEYADSGKNREQYPDQTTVRPSPTVNRTYQNDMENDAYNKVLEDESLSSQHNQDYHSRRHDYQAPEVDLQLQYILQTIFQDGFHDSSADDMEMKAKRKRASPEQLRILNLVFQHTFFPSTELRNQLARHLRMSPRAVQIWFQNKRQSWKLSKHKRIDDGEPATRSPSPYPSGPKRNISPTVSGTSSRQLPSFSEITNFNMQMNLNSIHISSEVSGEEKYQATLHNSEKARRSQPYIAALPVLPPLQQALIQSPCESQLPQLPSINHIIQRDFTLP</sequence>
<accession>A0ABR2WRS7</accession>
<dbReference type="CDD" id="cd00086">
    <property type="entry name" value="homeodomain"/>
    <property type="match status" value="1"/>
</dbReference>
<dbReference type="PANTHER" id="PTHR24324">
    <property type="entry name" value="HOMEOBOX PROTEIN HHEX"/>
    <property type="match status" value="1"/>
</dbReference>
<dbReference type="Pfam" id="PF00046">
    <property type="entry name" value="Homeodomain"/>
    <property type="match status" value="1"/>
</dbReference>
<feature type="region of interest" description="Disordered" evidence="6">
    <location>
        <begin position="217"/>
        <end position="254"/>
    </location>
</feature>
<dbReference type="InterPro" id="IPR001356">
    <property type="entry name" value="HD"/>
</dbReference>
<evidence type="ECO:0000256" key="2">
    <source>
        <dbReference type="ARBA" id="ARBA00023155"/>
    </source>
</evidence>
<dbReference type="SUPFAM" id="SSF46689">
    <property type="entry name" value="Homeodomain-like"/>
    <property type="match status" value="1"/>
</dbReference>
<keyword evidence="3 4" id="KW-0539">Nucleus</keyword>
<feature type="DNA-binding region" description="Homeobox" evidence="4">
    <location>
        <begin position="159"/>
        <end position="218"/>
    </location>
</feature>
<dbReference type="EMBL" id="JASJQH010000468">
    <property type="protein sequence ID" value="KAK9764232.1"/>
    <property type="molecule type" value="Genomic_DNA"/>
</dbReference>
<feature type="domain" description="Homeobox" evidence="7">
    <location>
        <begin position="157"/>
        <end position="217"/>
    </location>
</feature>
<dbReference type="Gene3D" id="1.10.10.60">
    <property type="entry name" value="Homeodomain-like"/>
    <property type="match status" value="1"/>
</dbReference>
<dbReference type="InterPro" id="IPR051000">
    <property type="entry name" value="Homeobox_DNA-bind_prot"/>
</dbReference>
<feature type="region of interest" description="Disordered" evidence="6">
    <location>
        <begin position="68"/>
        <end position="96"/>
    </location>
</feature>
<evidence type="ECO:0000313" key="9">
    <source>
        <dbReference type="Proteomes" id="UP001479436"/>
    </source>
</evidence>
<comment type="subcellular location">
    <subcellularLocation>
        <location evidence="4 5">Nucleus</location>
    </subcellularLocation>
</comment>